<dbReference type="EMBL" id="CAAE01015000">
    <property type="protein sequence ID" value="CAG08685.1"/>
    <property type="molecule type" value="Genomic_DNA"/>
</dbReference>
<evidence type="ECO:0000313" key="1">
    <source>
        <dbReference type="EMBL" id="CAG08685.1"/>
    </source>
</evidence>
<organism evidence="1">
    <name type="scientific">Tetraodon nigroviridis</name>
    <name type="common">Spotted green pufferfish</name>
    <name type="synonym">Chelonodon nigroviridis</name>
    <dbReference type="NCBI Taxonomy" id="99883"/>
    <lineage>
        <taxon>Eukaryota</taxon>
        <taxon>Metazoa</taxon>
        <taxon>Chordata</taxon>
        <taxon>Craniata</taxon>
        <taxon>Vertebrata</taxon>
        <taxon>Euteleostomi</taxon>
        <taxon>Actinopterygii</taxon>
        <taxon>Neopterygii</taxon>
        <taxon>Teleostei</taxon>
        <taxon>Neoteleostei</taxon>
        <taxon>Acanthomorphata</taxon>
        <taxon>Eupercaria</taxon>
        <taxon>Tetraodontiformes</taxon>
        <taxon>Tetradontoidea</taxon>
        <taxon>Tetraodontidae</taxon>
        <taxon>Tetraodon</taxon>
    </lineage>
</organism>
<protein>
    <submittedName>
        <fullName evidence="1">(spotted green pufferfish) hypothetical protein</fullName>
    </submittedName>
</protein>
<dbReference type="AlphaFoldDB" id="Q4RSE7"/>
<accession>Q4RSE7</accession>
<gene>
    <name evidence="1" type="ORF">GSTENG00029730001</name>
</gene>
<dbReference type="KEGG" id="tng:GSTEN00029730G001"/>
<comment type="caution">
    <text evidence="1">The sequence shown here is derived from an EMBL/GenBank/DDBJ whole genome shotgun (WGS) entry which is preliminary data.</text>
</comment>
<proteinExistence type="predicted"/>
<dbReference type="OrthoDB" id="8939600at2759"/>
<reference evidence="1" key="2">
    <citation type="submission" date="2004-02" db="EMBL/GenBank/DDBJ databases">
        <authorList>
            <consortium name="Genoscope"/>
            <consortium name="Whitehead Institute Centre for Genome Research"/>
        </authorList>
    </citation>
    <scope>NUCLEOTIDE SEQUENCE</scope>
</reference>
<name>Q4RSE7_TETNG</name>
<sequence length="66" mass="7445">MCSGAFRPLLQRGSSFTFLTPGTPWDFSLKRKRKEKEDDTVSLSSFDLKVSFMTAPQLALAWKTSV</sequence>
<reference evidence="1" key="1">
    <citation type="journal article" date="2004" name="Nature">
        <title>Genome duplication in the teleost fish Tetraodon nigroviridis reveals the early vertebrate proto-karyotype.</title>
        <authorList>
            <person name="Jaillon O."/>
            <person name="Aury J.-M."/>
            <person name="Brunet F."/>
            <person name="Petit J.-L."/>
            <person name="Stange-Thomann N."/>
            <person name="Mauceli E."/>
            <person name="Bouneau L."/>
            <person name="Fischer C."/>
            <person name="Ozouf-Costaz C."/>
            <person name="Bernot A."/>
            <person name="Nicaud S."/>
            <person name="Jaffe D."/>
            <person name="Fisher S."/>
            <person name="Lutfalla G."/>
            <person name="Dossat C."/>
            <person name="Segurens B."/>
            <person name="Dasilva C."/>
            <person name="Salanoubat M."/>
            <person name="Levy M."/>
            <person name="Boudet N."/>
            <person name="Castellano S."/>
            <person name="Anthouard V."/>
            <person name="Jubin C."/>
            <person name="Castelli V."/>
            <person name="Katinka M."/>
            <person name="Vacherie B."/>
            <person name="Biemont C."/>
            <person name="Skalli Z."/>
            <person name="Cattolico L."/>
            <person name="Poulain J."/>
            <person name="De Berardinis V."/>
            <person name="Cruaud C."/>
            <person name="Duprat S."/>
            <person name="Brottier P."/>
            <person name="Coutanceau J.-P."/>
            <person name="Gouzy J."/>
            <person name="Parra G."/>
            <person name="Lardier G."/>
            <person name="Chapple C."/>
            <person name="McKernan K.J."/>
            <person name="McEwan P."/>
            <person name="Bosak S."/>
            <person name="Kellis M."/>
            <person name="Volff J.-N."/>
            <person name="Guigo R."/>
            <person name="Zody M.C."/>
            <person name="Mesirov J."/>
            <person name="Lindblad-Toh K."/>
            <person name="Birren B."/>
            <person name="Nusbaum C."/>
            <person name="Kahn D."/>
            <person name="Robinson-Rechavi M."/>
            <person name="Laudet V."/>
            <person name="Schachter V."/>
            <person name="Quetier F."/>
            <person name="Saurin W."/>
            <person name="Scarpelli C."/>
            <person name="Wincker P."/>
            <person name="Lander E.S."/>
            <person name="Weissenbach J."/>
            <person name="Roest Crollius H."/>
        </authorList>
    </citation>
    <scope>NUCLEOTIDE SEQUENCE [LARGE SCALE GENOMIC DNA]</scope>
</reference>